<protein>
    <recommendedName>
        <fullName evidence="1">E3 ubiquitin-protein ligase SopA-like catalytic domain-containing protein</fullName>
    </recommendedName>
</protein>
<feature type="domain" description="E3 ubiquitin-protein ligase SopA-like catalytic" evidence="1">
    <location>
        <begin position="710"/>
        <end position="832"/>
    </location>
</feature>
<reference evidence="2" key="1">
    <citation type="submission" date="2016-06" db="EMBL/GenBank/DDBJ databases">
        <title>Pandoraea oxalativorans DSM 23570 Genome Sequencing.</title>
        <authorList>
            <person name="Ee R."/>
            <person name="Lim Y.-L."/>
            <person name="Yong D."/>
            <person name="Yin W.-F."/>
            <person name="Chan K.-G."/>
        </authorList>
    </citation>
    <scope>NUCLEOTIDE SEQUENCE</scope>
    <source>
        <strain evidence="2">DSM 23570</strain>
        <plasmid evidence="2">pPO70-1</plasmid>
    </source>
</reference>
<dbReference type="AlphaFoldDB" id="A0A192B105"/>
<proteinExistence type="predicted"/>
<sequence length="833" mass="92873">MGPDKQAVLNAMTGLDLTPEQAQVIRNSLGHEALQHEGGAGNDIALVVAVMRKLRHDHRSTLPNLGKPPKAYDEAASCLEHLARYEQPTVSAKGFHVVKKHHYFCLAPGSKPTKAAVKQIVQARGTLAYLDLSDLDLRDVDLTRTDMTGTLMRRTKISVPSLQHAIDCQAMLHGADLSGLDLRLINWRFADVSGVILWGARVNGADVTFLNRGFANLRGVDLHDQFLRGADVEGADLRDALLAGAEVDAPVLQRAIVCGAVITRVQAVGQSLCELQPQGHEVDLREANLSRADLTGVNFRGCRVCLRQADLAGANFDGALMNGDGLEEFLAAGANLTGANFYGRDLRHVRVRAGHDRPIVLRKTQLGHAHLAGSWLRQARFQGAIFDDDTVILFEFSDDLDLDFNHLNNPSGSFFTAVESIDDEYGALKRNLMTQVVEELARHDLDSLVEPMLQILLNRPFDYAGVITGNKAFRDKFLHCLAKKAERAAVPLNHHGLIFFVDRYLAKLSQSDLKAFMFQKNNLFIQIIHQGLASPEESTQQLCRDIYQNYLAMPRVISVHEKLDRALMEDYRIFTKGEDNFAVSEHYMDKFLYKTHPEYGVRWNDDRVLFKRGVDTEIDDIEADVFQDFTVFLNSFAFEKKHAKFLRLLELLRLGPYLAAFVSVMGTTRSELHLCGVEDQRRLYDTFDHVYQVRGMGALHDGEAKVALELNRDHLDAILADYELTRADARSQATLLLLLGGVFARFSSSRGLGQERDSPHAVRSYAFGLMKAARATDETLVPGPTFEGWTDRLLGMGDAMECSGMLSDDLIKYCYTLPGFHARFAGVIPPAWQ</sequence>
<name>A0A192B105_9BURK</name>
<gene>
    <name evidence="2" type="ORF">MB84_31410</name>
</gene>
<dbReference type="PANTHER" id="PTHR14136">
    <property type="entry name" value="BTB_POZ DOMAIN-CONTAINING PROTEIN KCTD9"/>
    <property type="match status" value="1"/>
</dbReference>
<dbReference type="Gene3D" id="1.25.40.300">
    <property type="entry name" value="Putative secreted effector protein"/>
    <property type="match status" value="1"/>
</dbReference>
<dbReference type="SUPFAM" id="SSF141571">
    <property type="entry name" value="Pentapeptide repeat-like"/>
    <property type="match status" value="2"/>
</dbReference>
<keyword evidence="3" id="KW-1185">Reference proteome</keyword>
<accession>A0A192B105</accession>
<dbReference type="Pfam" id="PF00805">
    <property type="entry name" value="Pentapeptide"/>
    <property type="match status" value="3"/>
</dbReference>
<dbReference type="Pfam" id="PF13979">
    <property type="entry name" value="SopA_C"/>
    <property type="match status" value="1"/>
</dbReference>
<evidence type="ECO:0000313" key="3">
    <source>
        <dbReference type="Proteomes" id="UP000035050"/>
    </source>
</evidence>
<organism evidence="2 3">
    <name type="scientific">Pandoraea oxalativorans</name>
    <dbReference type="NCBI Taxonomy" id="573737"/>
    <lineage>
        <taxon>Bacteria</taxon>
        <taxon>Pseudomonadati</taxon>
        <taxon>Pseudomonadota</taxon>
        <taxon>Betaproteobacteria</taxon>
        <taxon>Burkholderiales</taxon>
        <taxon>Burkholderiaceae</taxon>
        <taxon>Pandoraea</taxon>
    </lineage>
</organism>
<dbReference type="GO" id="GO:0004842">
    <property type="term" value="F:ubiquitin-protein transferase activity"/>
    <property type="evidence" value="ECO:0007669"/>
    <property type="project" value="InterPro"/>
</dbReference>
<dbReference type="KEGG" id="pox:MB84_31410"/>
<dbReference type="InterPro" id="IPR001646">
    <property type="entry name" value="5peptide_repeat"/>
</dbReference>
<dbReference type="InterPro" id="IPR038270">
    <property type="entry name" value="SopA-like_catalytic_sf"/>
</dbReference>
<dbReference type="Proteomes" id="UP000035050">
    <property type="component" value="Plasmid pPO70-1"/>
</dbReference>
<dbReference type="InterPro" id="IPR051082">
    <property type="entry name" value="Pentapeptide-BTB/POZ_domain"/>
</dbReference>
<dbReference type="Gene3D" id="2.160.20.80">
    <property type="entry name" value="E3 ubiquitin-protein ligase SopA"/>
    <property type="match status" value="2"/>
</dbReference>
<dbReference type="Gene3D" id="1.10.4140.10">
    <property type="entry name" value="effector protein (NleL)"/>
    <property type="match status" value="1"/>
</dbReference>
<evidence type="ECO:0000259" key="1">
    <source>
        <dbReference type="Pfam" id="PF13979"/>
    </source>
</evidence>
<evidence type="ECO:0000313" key="2">
    <source>
        <dbReference type="EMBL" id="ANJ86764.1"/>
    </source>
</evidence>
<keyword evidence="2" id="KW-0614">Plasmid</keyword>
<geneLocation type="plasmid" evidence="2 3">
    <name>pPO70-1</name>
</geneLocation>
<dbReference type="InterPro" id="IPR025725">
    <property type="entry name" value="SopA-like_cat"/>
</dbReference>
<dbReference type="EMBL" id="CP011518">
    <property type="protein sequence ID" value="ANJ86764.1"/>
    <property type="molecule type" value="Genomic_DNA"/>
</dbReference>
<dbReference type="PANTHER" id="PTHR14136:SF17">
    <property type="entry name" value="BTB_POZ DOMAIN-CONTAINING PROTEIN KCTD9"/>
    <property type="match status" value="1"/>
</dbReference>
<dbReference type="GO" id="GO:0016567">
    <property type="term" value="P:protein ubiquitination"/>
    <property type="evidence" value="ECO:0007669"/>
    <property type="project" value="InterPro"/>
</dbReference>